<keyword evidence="1" id="KW-0175">Coiled coil</keyword>
<name>A0AAV5KTH0_9ROSI</name>
<evidence type="ECO:0000313" key="4">
    <source>
        <dbReference type="Proteomes" id="UP001054252"/>
    </source>
</evidence>
<feature type="region of interest" description="Disordered" evidence="2">
    <location>
        <begin position="147"/>
        <end position="180"/>
    </location>
</feature>
<gene>
    <name evidence="3" type="ORF">SLEP1_g37051</name>
</gene>
<reference evidence="3 4" key="1">
    <citation type="journal article" date="2021" name="Commun. Biol.">
        <title>The genome of Shorea leprosula (Dipterocarpaceae) highlights the ecological relevance of drought in aseasonal tropical rainforests.</title>
        <authorList>
            <person name="Ng K.K.S."/>
            <person name="Kobayashi M.J."/>
            <person name="Fawcett J.A."/>
            <person name="Hatakeyama M."/>
            <person name="Paape T."/>
            <person name="Ng C.H."/>
            <person name="Ang C.C."/>
            <person name="Tnah L.H."/>
            <person name="Lee C.T."/>
            <person name="Nishiyama T."/>
            <person name="Sese J."/>
            <person name="O'Brien M.J."/>
            <person name="Copetti D."/>
            <person name="Mohd Noor M.I."/>
            <person name="Ong R.C."/>
            <person name="Putra M."/>
            <person name="Sireger I.Z."/>
            <person name="Indrioko S."/>
            <person name="Kosugi Y."/>
            <person name="Izuno A."/>
            <person name="Isagi Y."/>
            <person name="Lee S.L."/>
            <person name="Shimizu K.K."/>
        </authorList>
    </citation>
    <scope>NUCLEOTIDE SEQUENCE [LARGE SCALE GENOMIC DNA]</scope>
    <source>
        <strain evidence="3">214</strain>
    </source>
</reference>
<organism evidence="3 4">
    <name type="scientific">Rubroshorea leprosula</name>
    <dbReference type="NCBI Taxonomy" id="152421"/>
    <lineage>
        <taxon>Eukaryota</taxon>
        <taxon>Viridiplantae</taxon>
        <taxon>Streptophyta</taxon>
        <taxon>Embryophyta</taxon>
        <taxon>Tracheophyta</taxon>
        <taxon>Spermatophyta</taxon>
        <taxon>Magnoliopsida</taxon>
        <taxon>eudicotyledons</taxon>
        <taxon>Gunneridae</taxon>
        <taxon>Pentapetalae</taxon>
        <taxon>rosids</taxon>
        <taxon>malvids</taxon>
        <taxon>Malvales</taxon>
        <taxon>Dipterocarpaceae</taxon>
        <taxon>Rubroshorea</taxon>
    </lineage>
</organism>
<accession>A0AAV5KTH0</accession>
<dbReference type="Proteomes" id="UP001054252">
    <property type="component" value="Unassembled WGS sequence"/>
</dbReference>
<evidence type="ECO:0000313" key="3">
    <source>
        <dbReference type="EMBL" id="GKV27940.1"/>
    </source>
</evidence>
<protein>
    <submittedName>
        <fullName evidence="3">Uncharacterized protein</fullName>
    </submittedName>
</protein>
<evidence type="ECO:0000256" key="1">
    <source>
        <dbReference type="SAM" id="Coils"/>
    </source>
</evidence>
<feature type="coiled-coil region" evidence="1">
    <location>
        <begin position="212"/>
        <end position="258"/>
    </location>
</feature>
<sequence length="349" mass="39937">MGSRWCDVGGNRYGECMRWSWWKPKWKEAAVAGVKRHDGLCIVAVAEVKRHDIGSCFVVAEMERHDSRGEKAQWVMRYGCSRGEKCDTKPHFMAIAEVKKHDGSCAMVIAEVLISVLALFCFAKEMNKFLEAIGGVGILKKGRGKGVKVGRRGKDEKHNKKVHQRLLPRSGHQRARDEVATRGSVGVVRQALEAVNIVNTLANEHHKSLRDRTQLRKENAKLVKKNEEVELEICEDELEKKEKELDEVMRVEAELELKVHNSFEEHVAEFLKSNTFEDIVKLYRLPTTIEGEVEEDGESNIVDFRPKVTLKWDRHSRSRTIFPLNFSFEFVPMDNEWSGGVDKPDQLAE</sequence>
<dbReference type="EMBL" id="BPVZ01000077">
    <property type="protein sequence ID" value="GKV27940.1"/>
    <property type="molecule type" value="Genomic_DNA"/>
</dbReference>
<dbReference type="AlphaFoldDB" id="A0AAV5KTH0"/>
<evidence type="ECO:0000256" key="2">
    <source>
        <dbReference type="SAM" id="MobiDB-lite"/>
    </source>
</evidence>
<comment type="caution">
    <text evidence="3">The sequence shown here is derived from an EMBL/GenBank/DDBJ whole genome shotgun (WGS) entry which is preliminary data.</text>
</comment>
<proteinExistence type="predicted"/>
<keyword evidence="4" id="KW-1185">Reference proteome</keyword>